<comment type="caution">
    <text evidence="1">The sequence shown here is derived from an EMBL/GenBank/DDBJ whole genome shotgun (WGS) entry which is preliminary data.</text>
</comment>
<dbReference type="OrthoDB" id="1898393at2759"/>
<dbReference type="InterPro" id="IPR010683">
    <property type="entry name" value="DUF1262"/>
</dbReference>
<protein>
    <submittedName>
        <fullName evidence="1">Uncharacterized protein</fullName>
    </submittedName>
</protein>
<reference evidence="1 2" key="1">
    <citation type="journal article" date="2020" name="IScience">
        <title>Genome Sequencing of the Endangered Kingdonia uniflora (Circaeasteraceae, Ranunculales) Reveals Potential Mechanisms of Evolutionary Specialization.</title>
        <authorList>
            <person name="Sun Y."/>
            <person name="Deng T."/>
            <person name="Zhang A."/>
            <person name="Moore M.J."/>
            <person name="Landis J.B."/>
            <person name="Lin N."/>
            <person name="Zhang H."/>
            <person name="Zhang X."/>
            <person name="Huang J."/>
            <person name="Zhang X."/>
            <person name="Sun H."/>
            <person name="Wang H."/>
        </authorList>
    </citation>
    <scope>NUCLEOTIDE SEQUENCE [LARGE SCALE GENOMIC DNA]</scope>
    <source>
        <strain evidence="1">TB1705</strain>
        <tissue evidence="1">Leaf</tissue>
    </source>
</reference>
<accession>A0A7J7NCL0</accession>
<dbReference type="AlphaFoldDB" id="A0A7J7NCL0"/>
<evidence type="ECO:0000313" key="1">
    <source>
        <dbReference type="EMBL" id="KAF6164887.1"/>
    </source>
</evidence>
<proteinExistence type="predicted"/>
<dbReference type="Proteomes" id="UP000541444">
    <property type="component" value="Unassembled WGS sequence"/>
</dbReference>
<keyword evidence="2" id="KW-1185">Reference proteome</keyword>
<evidence type="ECO:0000313" key="2">
    <source>
        <dbReference type="Proteomes" id="UP000541444"/>
    </source>
</evidence>
<dbReference type="PANTHER" id="PTHR31050:SF3">
    <property type="entry name" value="OS08G0412800 PROTEIN"/>
    <property type="match status" value="1"/>
</dbReference>
<dbReference type="EMBL" id="JACGCM010000882">
    <property type="protein sequence ID" value="KAF6164887.1"/>
    <property type="molecule type" value="Genomic_DNA"/>
</dbReference>
<gene>
    <name evidence="1" type="ORF">GIB67_017090</name>
</gene>
<sequence>MYATRLFSMYIKDPSFLSTPPPEFLYLGYLEVTDEESEAEDVWFWGLLKATRIENLLFPQNKAWTCSTEEAMGTYYFCTNDVKPTDFDHRNIYQQVEMSKRRGGDFIVKSVVTDRFPPDFLRHRGSSVNS</sequence>
<dbReference type="PANTHER" id="PTHR31050">
    <property type="entry name" value="OS08G0413200 PROTEIN"/>
    <property type="match status" value="1"/>
</dbReference>
<organism evidence="1 2">
    <name type="scientific">Kingdonia uniflora</name>
    <dbReference type="NCBI Taxonomy" id="39325"/>
    <lineage>
        <taxon>Eukaryota</taxon>
        <taxon>Viridiplantae</taxon>
        <taxon>Streptophyta</taxon>
        <taxon>Embryophyta</taxon>
        <taxon>Tracheophyta</taxon>
        <taxon>Spermatophyta</taxon>
        <taxon>Magnoliopsida</taxon>
        <taxon>Ranunculales</taxon>
        <taxon>Circaeasteraceae</taxon>
        <taxon>Kingdonia</taxon>
    </lineage>
</organism>
<name>A0A7J7NCL0_9MAGN</name>
<dbReference type="Pfam" id="PF06880">
    <property type="entry name" value="DUF1262"/>
    <property type="match status" value="1"/>
</dbReference>